<reference evidence="2" key="1">
    <citation type="journal article" date="2015" name="Nature">
        <title>Complex archaea that bridge the gap between prokaryotes and eukaryotes.</title>
        <authorList>
            <person name="Spang A."/>
            <person name="Saw J.H."/>
            <person name="Jorgensen S.L."/>
            <person name="Zaremba-Niedzwiedzka K."/>
            <person name="Martijn J."/>
            <person name="Lind A.E."/>
            <person name="van Eijk R."/>
            <person name="Schleper C."/>
            <person name="Guy L."/>
            <person name="Ettema T.J."/>
        </authorList>
    </citation>
    <scope>NUCLEOTIDE SEQUENCE</scope>
</reference>
<accession>A0A0F9IB85</accession>
<evidence type="ECO:0000313" key="2">
    <source>
        <dbReference type="EMBL" id="KKM16994.1"/>
    </source>
</evidence>
<keyword evidence="1" id="KW-0472">Membrane</keyword>
<gene>
    <name evidence="2" type="ORF">LCGC14_1680220</name>
</gene>
<feature type="transmembrane region" description="Helical" evidence="1">
    <location>
        <begin position="35"/>
        <end position="55"/>
    </location>
</feature>
<feature type="transmembrane region" description="Helical" evidence="1">
    <location>
        <begin position="62"/>
        <end position="81"/>
    </location>
</feature>
<organism evidence="2">
    <name type="scientific">marine sediment metagenome</name>
    <dbReference type="NCBI Taxonomy" id="412755"/>
    <lineage>
        <taxon>unclassified sequences</taxon>
        <taxon>metagenomes</taxon>
        <taxon>ecological metagenomes</taxon>
    </lineage>
</organism>
<evidence type="ECO:0000256" key="1">
    <source>
        <dbReference type="SAM" id="Phobius"/>
    </source>
</evidence>
<sequence length="109" mass="12336">MPPFVPTYYPVPTVNDTRDFLSVFQWISNTATEGLFFPIMILVIWIVQFIGVLAEGRRASRAFVFASFTATILSVILGILAMMAQKWIYLLILMVSLGAFWIKLATARE</sequence>
<proteinExistence type="predicted"/>
<dbReference type="AlphaFoldDB" id="A0A0F9IB85"/>
<feature type="transmembrane region" description="Helical" evidence="1">
    <location>
        <begin position="87"/>
        <end position="106"/>
    </location>
</feature>
<keyword evidence="1" id="KW-0812">Transmembrane</keyword>
<dbReference type="EMBL" id="LAZR01014550">
    <property type="protein sequence ID" value="KKM16994.1"/>
    <property type="molecule type" value="Genomic_DNA"/>
</dbReference>
<comment type="caution">
    <text evidence="2">The sequence shown here is derived from an EMBL/GenBank/DDBJ whole genome shotgun (WGS) entry which is preliminary data.</text>
</comment>
<protein>
    <submittedName>
        <fullName evidence="2">Uncharacterized protein</fullName>
    </submittedName>
</protein>
<keyword evidence="1" id="KW-1133">Transmembrane helix</keyword>
<name>A0A0F9IB85_9ZZZZ</name>